<reference evidence="1 2" key="1">
    <citation type="journal article" date="2023" name="Science">
        <title>Complex scaffold remodeling in plant triterpene biosynthesis.</title>
        <authorList>
            <person name="De La Pena R."/>
            <person name="Hodgson H."/>
            <person name="Liu J.C."/>
            <person name="Stephenson M.J."/>
            <person name="Martin A.C."/>
            <person name="Owen C."/>
            <person name="Harkess A."/>
            <person name="Leebens-Mack J."/>
            <person name="Jimenez L.E."/>
            <person name="Osbourn A."/>
            <person name="Sattely E.S."/>
        </authorList>
    </citation>
    <scope>NUCLEOTIDE SEQUENCE [LARGE SCALE GENOMIC DNA]</scope>
    <source>
        <strain evidence="2">cv. JPN11</strain>
        <tissue evidence="1">Leaf</tissue>
    </source>
</reference>
<dbReference type="Proteomes" id="UP001164539">
    <property type="component" value="Chromosome 5"/>
</dbReference>
<evidence type="ECO:0000313" key="2">
    <source>
        <dbReference type="Proteomes" id="UP001164539"/>
    </source>
</evidence>
<accession>A0ACC1Y2D5</accession>
<protein>
    <submittedName>
        <fullName evidence="1">Guanine nucleotide-binding protein subunit gamma 3-like</fullName>
    </submittedName>
</protein>
<sequence>MDSACGFSLVEPPMSPRSPPVALDLYGKRRKMVKVQALEREIGLLQEELKSVEDLQPASKCCKELDEFLGAKSDPFIVINQESCKRRPFWKKLWRSFCSNLLWVCCSNRCLHHLQAPNCCTCYISFDSQCPSCICSGKIPCQDFGKCPRLSCLSTCCCCFKSVVPSCKKVNLCSKFSRSCASTYCR</sequence>
<proteinExistence type="predicted"/>
<dbReference type="EMBL" id="CM051398">
    <property type="protein sequence ID" value="KAJ4717768.1"/>
    <property type="molecule type" value="Genomic_DNA"/>
</dbReference>
<comment type="caution">
    <text evidence="1">The sequence shown here is derived from an EMBL/GenBank/DDBJ whole genome shotgun (WGS) entry which is preliminary data.</text>
</comment>
<gene>
    <name evidence="1" type="ORF">OWV82_009549</name>
</gene>
<name>A0ACC1Y2D5_MELAZ</name>
<evidence type="ECO:0000313" key="1">
    <source>
        <dbReference type="EMBL" id="KAJ4717768.1"/>
    </source>
</evidence>
<organism evidence="1 2">
    <name type="scientific">Melia azedarach</name>
    <name type="common">Chinaberry tree</name>
    <dbReference type="NCBI Taxonomy" id="155640"/>
    <lineage>
        <taxon>Eukaryota</taxon>
        <taxon>Viridiplantae</taxon>
        <taxon>Streptophyta</taxon>
        <taxon>Embryophyta</taxon>
        <taxon>Tracheophyta</taxon>
        <taxon>Spermatophyta</taxon>
        <taxon>Magnoliopsida</taxon>
        <taxon>eudicotyledons</taxon>
        <taxon>Gunneridae</taxon>
        <taxon>Pentapetalae</taxon>
        <taxon>rosids</taxon>
        <taxon>malvids</taxon>
        <taxon>Sapindales</taxon>
        <taxon>Meliaceae</taxon>
        <taxon>Melia</taxon>
    </lineage>
</organism>
<keyword evidence="2" id="KW-1185">Reference proteome</keyword>